<reference evidence="9" key="1">
    <citation type="journal article" date="2020" name="Stud. Mycol.">
        <title>101 Dothideomycetes genomes: a test case for predicting lifestyles and emergence of pathogens.</title>
        <authorList>
            <person name="Haridas S."/>
            <person name="Albert R."/>
            <person name="Binder M."/>
            <person name="Bloem J."/>
            <person name="Labutti K."/>
            <person name="Salamov A."/>
            <person name="Andreopoulos B."/>
            <person name="Baker S."/>
            <person name="Barry K."/>
            <person name="Bills G."/>
            <person name="Bluhm B."/>
            <person name="Cannon C."/>
            <person name="Castanera R."/>
            <person name="Culley D."/>
            <person name="Daum C."/>
            <person name="Ezra D."/>
            <person name="Gonzalez J."/>
            <person name="Henrissat B."/>
            <person name="Kuo A."/>
            <person name="Liang C."/>
            <person name="Lipzen A."/>
            <person name="Lutzoni F."/>
            <person name="Magnuson J."/>
            <person name="Mondo S."/>
            <person name="Nolan M."/>
            <person name="Ohm R."/>
            <person name="Pangilinan J."/>
            <person name="Park H.-J."/>
            <person name="Ramirez L."/>
            <person name="Alfaro M."/>
            <person name="Sun H."/>
            <person name="Tritt A."/>
            <person name="Yoshinaga Y."/>
            <person name="Zwiers L.-H."/>
            <person name="Turgeon B."/>
            <person name="Goodwin S."/>
            <person name="Spatafora J."/>
            <person name="Crous P."/>
            <person name="Grigoriev I."/>
        </authorList>
    </citation>
    <scope>NUCLEOTIDE SEQUENCE</scope>
    <source>
        <strain evidence="9">CBS 125425</strain>
    </source>
</reference>
<proteinExistence type="inferred from homology"/>
<evidence type="ECO:0000256" key="7">
    <source>
        <dbReference type="SAM" id="Phobius"/>
    </source>
</evidence>
<evidence type="ECO:0000256" key="5">
    <source>
        <dbReference type="ARBA" id="ARBA00038359"/>
    </source>
</evidence>
<dbReference type="AlphaFoldDB" id="A0A9P4QLW8"/>
<dbReference type="EMBL" id="ML996342">
    <property type="protein sequence ID" value="KAF2727281.1"/>
    <property type="molecule type" value="Genomic_DNA"/>
</dbReference>
<dbReference type="Proteomes" id="UP000799444">
    <property type="component" value="Unassembled WGS sequence"/>
</dbReference>
<feature type="transmembrane region" description="Helical" evidence="7">
    <location>
        <begin position="161"/>
        <end position="181"/>
    </location>
</feature>
<accession>A0A9P4QLW8</accession>
<dbReference type="OrthoDB" id="4682787at2759"/>
<organism evidence="9 10">
    <name type="scientific">Polyplosphaeria fusca</name>
    <dbReference type="NCBI Taxonomy" id="682080"/>
    <lineage>
        <taxon>Eukaryota</taxon>
        <taxon>Fungi</taxon>
        <taxon>Dikarya</taxon>
        <taxon>Ascomycota</taxon>
        <taxon>Pezizomycotina</taxon>
        <taxon>Dothideomycetes</taxon>
        <taxon>Pleosporomycetidae</taxon>
        <taxon>Pleosporales</taxon>
        <taxon>Tetraplosphaeriaceae</taxon>
        <taxon>Polyplosphaeria</taxon>
    </lineage>
</organism>
<evidence type="ECO:0000259" key="8">
    <source>
        <dbReference type="Pfam" id="PF20684"/>
    </source>
</evidence>
<evidence type="ECO:0000256" key="4">
    <source>
        <dbReference type="ARBA" id="ARBA00023136"/>
    </source>
</evidence>
<evidence type="ECO:0000256" key="3">
    <source>
        <dbReference type="ARBA" id="ARBA00022989"/>
    </source>
</evidence>
<comment type="caution">
    <text evidence="9">The sequence shown here is derived from an EMBL/GenBank/DDBJ whole genome shotgun (WGS) entry which is preliminary data.</text>
</comment>
<feature type="domain" description="Rhodopsin" evidence="8">
    <location>
        <begin position="59"/>
        <end position="302"/>
    </location>
</feature>
<gene>
    <name evidence="9" type="ORF">EJ04DRAFT_570519</name>
</gene>
<evidence type="ECO:0000313" key="10">
    <source>
        <dbReference type="Proteomes" id="UP000799444"/>
    </source>
</evidence>
<feature type="transmembrane region" description="Helical" evidence="7">
    <location>
        <begin position="75"/>
        <end position="96"/>
    </location>
</feature>
<dbReference type="InterPro" id="IPR049326">
    <property type="entry name" value="Rhodopsin_dom_fungi"/>
</dbReference>
<keyword evidence="4 7" id="KW-0472">Membrane</keyword>
<name>A0A9P4QLW8_9PLEO</name>
<evidence type="ECO:0000313" key="9">
    <source>
        <dbReference type="EMBL" id="KAF2727281.1"/>
    </source>
</evidence>
<feature type="transmembrane region" description="Helical" evidence="7">
    <location>
        <begin position="238"/>
        <end position="260"/>
    </location>
</feature>
<comment type="similarity">
    <text evidence="5">Belongs to the SAT4 family.</text>
</comment>
<dbReference type="PANTHER" id="PTHR33048">
    <property type="entry name" value="PTH11-LIKE INTEGRAL MEMBRANE PROTEIN (AFU_ORTHOLOGUE AFUA_5G11245)"/>
    <property type="match status" value="1"/>
</dbReference>
<comment type="subcellular location">
    <subcellularLocation>
        <location evidence="1">Membrane</location>
        <topology evidence="1">Multi-pass membrane protein</topology>
    </subcellularLocation>
</comment>
<sequence>MDELYGSLSPAQRAAFLEGPALAPPAGVLPNFEMPNNGNALCLGVTIPTTVIAALVVFLRLYSKISCAKKLRVEDAIMVAALGLYAGFIYIAWTLYNFPGGFVHQWNVRVRETPRLLHYINTAVIIYGVAMLLLKTAILLDWIHIFAPSPGLRTRFYRASVGIMTINILFYIGCILAEIFACSPREKLWNVLLPGRCDVNTYAINVVSSVFNFVIDLVMLALPQGLIWRLQLSLKKKIALSLLFVLGVLGCVCGALRIVYSISFMRSADKSYTVSSFALAGIGEMTSGFLVVAIPAFPKLVKNSPFLRRILDKMQYPFSSEKDAPNSRQGLPSWIRAKGQARGRLETGDEYAGRGVQDAECADSAYGMSRNATQNKVLGAREEKQTGSPSDGSGVDFITAQQV</sequence>
<evidence type="ECO:0000256" key="2">
    <source>
        <dbReference type="ARBA" id="ARBA00022692"/>
    </source>
</evidence>
<evidence type="ECO:0000256" key="6">
    <source>
        <dbReference type="SAM" id="MobiDB-lite"/>
    </source>
</evidence>
<dbReference type="InterPro" id="IPR052337">
    <property type="entry name" value="SAT4-like"/>
</dbReference>
<feature type="transmembrane region" description="Helical" evidence="7">
    <location>
        <begin position="272"/>
        <end position="297"/>
    </location>
</feature>
<dbReference type="PANTHER" id="PTHR33048:SF47">
    <property type="entry name" value="INTEGRAL MEMBRANE PROTEIN-RELATED"/>
    <property type="match status" value="1"/>
</dbReference>
<feature type="region of interest" description="Disordered" evidence="6">
    <location>
        <begin position="373"/>
        <end position="403"/>
    </location>
</feature>
<keyword evidence="10" id="KW-1185">Reference proteome</keyword>
<evidence type="ECO:0000256" key="1">
    <source>
        <dbReference type="ARBA" id="ARBA00004141"/>
    </source>
</evidence>
<protein>
    <recommendedName>
        <fullName evidence="8">Rhodopsin domain-containing protein</fullName>
    </recommendedName>
</protein>
<dbReference type="Pfam" id="PF20684">
    <property type="entry name" value="Fung_rhodopsin"/>
    <property type="match status" value="1"/>
</dbReference>
<dbReference type="GO" id="GO:0016020">
    <property type="term" value="C:membrane"/>
    <property type="evidence" value="ECO:0007669"/>
    <property type="project" value="UniProtKB-SubCell"/>
</dbReference>
<keyword evidence="2 7" id="KW-0812">Transmembrane</keyword>
<keyword evidence="3 7" id="KW-1133">Transmembrane helix</keyword>
<feature type="transmembrane region" description="Helical" evidence="7">
    <location>
        <begin position="116"/>
        <end position="140"/>
    </location>
</feature>
<feature type="transmembrane region" description="Helical" evidence="7">
    <location>
        <begin position="201"/>
        <end position="226"/>
    </location>
</feature>
<feature type="transmembrane region" description="Helical" evidence="7">
    <location>
        <begin position="38"/>
        <end position="63"/>
    </location>
</feature>